<evidence type="ECO:0000256" key="1">
    <source>
        <dbReference type="ARBA" id="ARBA00007409"/>
    </source>
</evidence>
<dbReference type="Pfam" id="PF02798">
    <property type="entry name" value="GST_N"/>
    <property type="match status" value="1"/>
</dbReference>
<proteinExistence type="inferred from homology"/>
<dbReference type="SFLD" id="SFLDG00358">
    <property type="entry name" value="Main_(cytGST)"/>
    <property type="match status" value="1"/>
</dbReference>
<dbReference type="PROSITE" id="PS50404">
    <property type="entry name" value="GST_NTER"/>
    <property type="match status" value="1"/>
</dbReference>
<dbReference type="InterPro" id="IPR004046">
    <property type="entry name" value="GST_C"/>
</dbReference>
<dbReference type="SFLD" id="SFLDS00019">
    <property type="entry name" value="Glutathione_Transferase_(cytos"/>
    <property type="match status" value="1"/>
</dbReference>
<dbReference type="PANTHER" id="PTHR44051">
    <property type="entry name" value="GLUTATHIONE S-TRANSFERASE-RELATED"/>
    <property type="match status" value="1"/>
</dbReference>
<evidence type="ECO:0000259" key="4">
    <source>
        <dbReference type="PROSITE" id="PS50404"/>
    </source>
</evidence>
<comment type="similarity">
    <text evidence="1 3">Belongs to the GST superfamily.</text>
</comment>
<dbReference type="AlphaFoldDB" id="A0A368NHE6"/>
<dbReference type="InterPro" id="IPR040079">
    <property type="entry name" value="Glutathione_S-Trfase"/>
</dbReference>
<dbReference type="Gene3D" id="1.20.1050.10">
    <property type="match status" value="1"/>
</dbReference>
<evidence type="ECO:0000256" key="3">
    <source>
        <dbReference type="RuleBase" id="RU003494"/>
    </source>
</evidence>
<sequence length="204" mass="23264">MITLYGYPRTRSLRVSWTLEELQLPYSYQLIDLKKAQHKQAEFLAINPFGKIPALADGDLVLTESAAICLYLAEKAGKLLPEKGSHASGLHHQWVNFIGNELEQPLWTMAKHRFALPEHLRHEAVIETAVWEFEQALATAEAWLPEQGYLLGDDFHIADILLTHTLNWAMTSEQRLPSKLAAYRKRVKSRPTMAKALEKELSHL</sequence>
<keyword evidence="2 6" id="KW-0808">Transferase</keyword>
<evidence type="ECO:0000313" key="6">
    <source>
        <dbReference type="EMBL" id="RCU50017.1"/>
    </source>
</evidence>
<gene>
    <name evidence="6" type="ORF">DU002_10380</name>
</gene>
<dbReference type="PROSITE" id="PS50405">
    <property type="entry name" value="GST_CTER"/>
    <property type="match status" value="1"/>
</dbReference>
<name>A0A368NHE6_9GAMM</name>
<reference evidence="6 7" key="1">
    <citation type="submission" date="2018-07" db="EMBL/GenBank/DDBJ databases">
        <title>Corallincola holothuriorum sp. nov., a new facultative anaerobe isolated from sea cucumber Apostichopus japonicus.</title>
        <authorList>
            <person name="Xia H."/>
        </authorList>
    </citation>
    <scope>NUCLEOTIDE SEQUENCE [LARGE SCALE GENOMIC DNA]</scope>
    <source>
        <strain evidence="6 7">C4</strain>
    </source>
</reference>
<feature type="domain" description="GST N-terminal" evidence="4">
    <location>
        <begin position="1"/>
        <end position="80"/>
    </location>
</feature>
<dbReference type="EMBL" id="QPID01000005">
    <property type="protein sequence ID" value="RCU50017.1"/>
    <property type="molecule type" value="Genomic_DNA"/>
</dbReference>
<dbReference type="PANTHER" id="PTHR44051:SF21">
    <property type="entry name" value="GLUTATHIONE S-TRANSFERASE FAMILY PROTEIN"/>
    <property type="match status" value="1"/>
</dbReference>
<dbReference type="RefSeq" id="WP_114338304.1">
    <property type="nucleotide sequence ID" value="NZ_QPID01000005.1"/>
</dbReference>
<dbReference type="SUPFAM" id="SSF52833">
    <property type="entry name" value="Thioredoxin-like"/>
    <property type="match status" value="1"/>
</dbReference>
<dbReference type="InterPro" id="IPR036249">
    <property type="entry name" value="Thioredoxin-like_sf"/>
</dbReference>
<dbReference type="InterPro" id="IPR004045">
    <property type="entry name" value="Glutathione_S-Trfase_N"/>
</dbReference>
<dbReference type="Gene3D" id="3.40.30.10">
    <property type="entry name" value="Glutaredoxin"/>
    <property type="match status" value="1"/>
</dbReference>
<dbReference type="FunFam" id="3.40.30.10:FF:000039">
    <property type="entry name" value="Glutathione S-transferase domain"/>
    <property type="match status" value="1"/>
</dbReference>
<comment type="caution">
    <text evidence="6">The sequence shown here is derived from an EMBL/GenBank/DDBJ whole genome shotgun (WGS) entry which is preliminary data.</text>
</comment>
<protein>
    <submittedName>
        <fullName evidence="6">Glutathione S-transferase family protein</fullName>
    </submittedName>
</protein>
<evidence type="ECO:0000256" key="2">
    <source>
        <dbReference type="ARBA" id="ARBA00022679"/>
    </source>
</evidence>
<feature type="domain" description="GST C-terminal" evidence="5">
    <location>
        <begin position="84"/>
        <end position="204"/>
    </location>
</feature>
<accession>A0A368NHE6</accession>
<dbReference type="InterPro" id="IPR036282">
    <property type="entry name" value="Glutathione-S-Trfase_C_sf"/>
</dbReference>
<dbReference type="Proteomes" id="UP000252558">
    <property type="component" value="Unassembled WGS sequence"/>
</dbReference>
<dbReference type="OrthoDB" id="9810080at2"/>
<organism evidence="6 7">
    <name type="scientific">Corallincola holothuriorum</name>
    <dbReference type="NCBI Taxonomy" id="2282215"/>
    <lineage>
        <taxon>Bacteria</taxon>
        <taxon>Pseudomonadati</taxon>
        <taxon>Pseudomonadota</taxon>
        <taxon>Gammaproteobacteria</taxon>
        <taxon>Alteromonadales</taxon>
        <taxon>Psychromonadaceae</taxon>
        <taxon>Corallincola</taxon>
    </lineage>
</organism>
<evidence type="ECO:0000259" key="5">
    <source>
        <dbReference type="PROSITE" id="PS50405"/>
    </source>
</evidence>
<evidence type="ECO:0000313" key="7">
    <source>
        <dbReference type="Proteomes" id="UP000252558"/>
    </source>
</evidence>
<dbReference type="SUPFAM" id="SSF47616">
    <property type="entry name" value="GST C-terminal domain-like"/>
    <property type="match status" value="1"/>
</dbReference>
<dbReference type="GO" id="GO:0016740">
    <property type="term" value="F:transferase activity"/>
    <property type="evidence" value="ECO:0007669"/>
    <property type="project" value="UniProtKB-KW"/>
</dbReference>
<keyword evidence="7" id="KW-1185">Reference proteome</keyword>
<dbReference type="Pfam" id="PF00043">
    <property type="entry name" value="GST_C"/>
    <property type="match status" value="1"/>
</dbReference>
<dbReference type="SFLD" id="SFLDG01150">
    <property type="entry name" value="Main.1:_Beta-like"/>
    <property type="match status" value="1"/>
</dbReference>
<dbReference type="InterPro" id="IPR010987">
    <property type="entry name" value="Glutathione-S-Trfase_C-like"/>
</dbReference>
<dbReference type="CDD" id="cd03046">
    <property type="entry name" value="GST_N_GTT1_like"/>
    <property type="match status" value="1"/>
</dbReference>